<evidence type="ECO:0000313" key="2">
    <source>
        <dbReference type="Proteomes" id="UP000183210"/>
    </source>
</evidence>
<dbReference type="EMBL" id="FOEV01000027">
    <property type="protein sequence ID" value="SER48413.1"/>
    <property type="molecule type" value="Genomic_DNA"/>
</dbReference>
<sequence>MGVGLWMANDDPRQLQFTDKAELAFKFTLEAAQAVLESLDLGEADWSMSLVKYPKQ</sequence>
<organism evidence="1 2">
    <name type="scientific">Pseudomonas lutea</name>
    <dbReference type="NCBI Taxonomy" id="243924"/>
    <lineage>
        <taxon>Bacteria</taxon>
        <taxon>Pseudomonadati</taxon>
        <taxon>Pseudomonadota</taxon>
        <taxon>Gammaproteobacteria</taxon>
        <taxon>Pseudomonadales</taxon>
        <taxon>Pseudomonadaceae</taxon>
        <taxon>Pseudomonas</taxon>
    </lineage>
</organism>
<reference evidence="1 2" key="1">
    <citation type="submission" date="2016-10" db="EMBL/GenBank/DDBJ databases">
        <authorList>
            <person name="Varghese N."/>
            <person name="Submissions S."/>
        </authorList>
    </citation>
    <scope>NUCLEOTIDE SEQUENCE [LARGE SCALE GENOMIC DNA]</scope>
    <source>
        <strain evidence="1 2">LMG 21974</strain>
    </source>
</reference>
<comment type="caution">
    <text evidence="1">The sequence shown here is derived from an EMBL/GenBank/DDBJ whole genome shotgun (WGS) entry which is preliminary data.</text>
</comment>
<name>A0A9X8MHS6_9PSED</name>
<dbReference type="AlphaFoldDB" id="A0A9X8MHS6"/>
<proteinExistence type="predicted"/>
<dbReference type="Proteomes" id="UP000183210">
    <property type="component" value="Unassembled WGS sequence"/>
</dbReference>
<gene>
    <name evidence="1" type="ORF">SAMN05216409_12716</name>
</gene>
<protein>
    <submittedName>
        <fullName evidence="1">Uncharacterized protein</fullName>
    </submittedName>
</protein>
<evidence type="ECO:0000313" key="1">
    <source>
        <dbReference type="EMBL" id="SER48413.1"/>
    </source>
</evidence>
<accession>A0A9X8MHS6</accession>